<protein>
    <submittedName>
        <fullName evidence="3">Uncharacterized protein</fullName>
    </submittedName>
</protein>
<comment type="caution">
    <text evidence="3">The sequence shown here is derived from an EMBL/GenBank/DDBJ whole genome shotgun (WGS) entry which is preliminary data.</text>
</comment>
<dbReference type="STRING" id="1423758.FC41_GL000001"/>
<keyword evidence="1" id="KW-0175">Coiled coil</keyword>
<dbReference type="SUPFAM" id="SSF161270">
    <property type="entry name" value="PspA lactotransferrin-binding region"/>
    <property type="match status" value="1"/>
</dbReference>
<keyword evidence="4" id="KW-1185">Reference proteome</keyword>
<proteinExistence type="predicted"/>
<gene>
    <name evidence="3" type="ORF">BN55_09565</name>
</gene>
<accession>I7IVL3</accession>
<dbReference type="AlphaFoldDB" id="I7IVL3"/>
<sequence>MIIDNQKALEKLASNMGTSIATLQLKVAKLETALAGYQAENSELKLKLKMKEGAENESTQTRARHEQKSN</sequence>
<evidence type="ECO:0000256" key="1">
    <source>
        <dbReference type="SAM" id="Coils"/>
    </source>
</evidence>
<dbReference type="RefSeq" id="WP_008470478.1">
    <property type="nucleotide sequence ID" value="NZ_AYZP01000001.1"/>
</dbReference>
<organism evidence="3 4">
    <name type="scientific">Lactobacillus hominis DSM 23910 = CRBIP 24.179</name>
    <dbReference type="NCBI Taxonomy" id="1423758"/>
    <lineage>
        <taxon>Bacteria</taxon>
        <taxon>Bacillati</taxon>
        <taxon>Bacillota</taxon>
        <taxon>Bacilli</taxon>
        <taxon>Lactobacillales</taxon>
        <taxon>Lactobacillaceae</taxon>
        <taxon>Lactobacillus</taxon>
    </lineage>
</organism>
<evidence type="ECO:0000313" key="3">
    <source>
        <dbReference type="EMBL" id="CCI81643.1"/>
    </source>
</evidence>
<evidence type="ECO:0000313" key="4">
    <source>
        <dbReference type="Proteomes" id="UP000009320"/>
    </source>
</evidence>
<dbReference type="EMBL" id="CAKE01000004">
    <property type="protein sequence ID" value="CCI81643.1"/>
    <property type="molecule type" value="Genomic_DNA"/>
</dbReference>
<dbReference type="GeneID" id="82846884"/>
<reference evidence="3 4" key="1">
    <citation type="submission" date="2012-06" db="EMBL/GenBank/DDBJ databases">
        <title>Draft Genome Sequence of Lactobacillus hominis Strain CRBIP 24.179T, isolated from human intestine.</title>
        <authorList>
            <person name="Cousin S."/>
            <person name="Ma L."/>
            <person name="Bizet C."/>
            <person name="Loux V."/>
            <person name="Bouchier C."/>
            <person name="Clermont D."/>
            <person name="Creno S."/>
        </authorList>
    </citation>
    <scope>NUCLEOTIDE SEQUENCE [LARGE SCALE GENOMIC DNA]</scope>
    <source>
        <strain evidence="4">CRBIP 24.179T</strain>
    </source>
</reference>
<name>I7IVL3_9LACO</name>
<feature type="coiled-coil region" evidence="1">
    <location>
        <begin position="20"/>
        <end position="47"/>
    </location>
</feature>
<evidence type="ECO:0000256" key="2">
    <source>
        <dbReference type="SAM" id="MobiDB-lite"/>
    </source>
</evidence>
<dbReference type="Proteomes" id="UP000009320">
    <property type="component" value="Unassembled WGS sequence"/>
</dbReference>
<feature type="region of interest" description="Disordered" evidence="2">
    <location>
        <begin position="51"/>
        <end position="70"/>
    </location>
</feature>